<feature type="region of interest" description="Disordered" evidence="5">
    <location>
        <begin position="793"/>
        <end position="828"/>
    </location>
</feature>
<evidence type="ECO:0000256" key="5">
    <source>
        <dbReference type="SAM" id="MobiDB-lite"/>
    </source>
</evidence>
<reference evidence="8" key="1">
    <citation type="journal article" date="2004" name="Nature">
        <title>Genome duplication in the teleost fish Tetraodon nigroviridis reveals the early vertebrate proto-karyotype.</title>
        <authorList>
            <person name="Jaillon O."/>
            <person name="Aury J.-M."/>
            <person name="Brunet F."/>
            <person name="Petit J.-L."/>
            <person name="Stange-Thomann N."/>
            <person name="Mauceli E."/>
            <person name="Bouneau L."/>
            <person name="Fischer C."/>
            <person name="Ozouf-Costaz C."/>
            <person name="Bernot A."/>
            <person name="Nicaud S."/>
            <person name="Jaffe D."/>
            <person name="Fisher S."/>
            <person name="Lutfalla G."/>
            <person name="Dossat C."/>
            <person name="Segurens B."/>
            <person name="Dasilva C."/>
            <person name="Salanoubat M."/>
            <person name="Levy M."/>
            <person name="Boudet N."/>
            <person name="Castellano S."/>
            <person name="Anthouard V."/>
            <person name="Jubin C."/>
            <person name="Castelli V."/>
            <person name="Katinka M."/>
            <person name="Vacherie B."/>
            <person name="Biemont C."/>
            <person name="Skalli Z."/>
            <person name="Cattolico L."/>
            <person name="Poulain J."/>
            <person name="De Berardinis V."/>
            <person name="Cruaud C."/>
            <person name="Duprat S."/>
            <person name="Brottier P."/>
            <person name="Coutanceau J.-P."/>
            <person name="Gouzy J."/>
            <person name="Parra G."/>
            <person name="Lardier G."/>
            <person name="Chapple C."/>
            <person name="McKernan K.J."/>
            <person name="McEwan P."/>
            <person name="Bosak S."/>
            <person name="Kellis M."/>
            <person name="Volff J.-N."/>
            <person name="Guigo R."/>
            <person name="Zody M.C."/>
            <person name="Mesirov J."/>
            <person name="Lindblad-Toh K."/>
            <person name="Birren B."/>
            <person name="Nusbaum C."/>
            <person name="Kahn D."/>
            <person name="Robinson-Rechavi M."/>
            <person name="Laudet V."/>
            <person name="Schachter V."/>
            <person name="Quetier F."/>
            <person name="Saurin W."/>
            <person name="Scarpelli C."/>
            <person name="Wincker P."/>
            <person name="Lander E.S."/>
            <person name="Weissenbach J."/>
            <person name="Roest Crollius H."/>
        </authorList>
    </citation>
    <scope>NUCLEOTIDE SEQUENCE [LARGE SCALE GENOMIC DNA]</scope>
</reference>
<evidence type="ECO:0000256" key="3">
    <source>
        <dbReference type="ARBA" id="ARBA00061260"/>
    </source>
</evidence>
<feature type="region of interest" description="Disordered" evidence="5">
    <location>
        <begin position="313"/>
        <end position="480"/>
    </location>
</feature>
<organism evidence="8">
    <name type="scientific">Tetraodon nigroviridis</name>
    <name type="common">Spotted green pufferfish</name>
    <name type="synonym">Chelonodon nigroviridis</name>
    <dbReference type="NCBI Taxonomy" id="99883"/>
    <lineage>
        <taxon>Eukaryota</taxon>
        <taxon>Metazoa</taxon>
        <taxon>Chordata</taxon>
        <taxon>Craniata</taxon>
        <taxon>Vertebrata</taxon>
        <taxon>Euteleostomi</taxon>
        <taxon>Actinopterygii</taxon>
        <taxon>Neopterygii</taxon>
        <taxon>Teleostei</taxon>
        <taxon>Neoteleostei</taxon>
        <taxon>Acanthomorphata</taxon>
        <taxon>Eupercaria</taxon>
        <taxon>Tetraodontiformes</taxon>
        <taxon>Tetradontoidea</taxon>
        <taxon>Tetraodontidae</taxon>
        <taxon>Tetraodon</taxon>
    </lineage>
</organism>
<feature type="region of interest" description="Disordered" evidence="5">
    <location>
        <begin position="1"/>
        <end position="118"/>
    </location>
</feature>
<dbReference type="GO" id="GO:0005615">
    <property type="term" value="C:extracellular space"/>
    <property type="evidence" value="ECO:0007669"/>
    <property type="project" value="TreeGrafter"/>
</dbReference>
<feature type="region of interest" description="Disordered" evidence="5">
    <location>
        <begin position="145"/>
        <end position="196"/>
    </location>
</feature>
<evidence type="ECO:0000259" key="7">
    <source>
        <dbReference type="PROSITE" id="PS51233"/>
    </source>
</evidence>
<feature type="compositionally biased region" description="Low complexity" evidence="5">
    <location>
        <begin position="374"/>
        <end position="392"/>
    </location>
</feature>
<feature type="compositionally biased region" description="Low complexity" evidence="5">
    <location>
        <begin position="313"/>
        <end position="322"/>
    </location>
</feature>
<evidence type="ECO:0000259" key="6">
    <source>
        <dbReference type="PROSITE" id="PS01225"/>
    </source>
</evidence>
<gene>
    <name evidence="8" type="ORF">GSTENG00034777001</name>
</gene>
<feature type="compositionally biased region" description="Low complexity" evidence="5">
    <location>
        <begin position="443"/>
        <end position="480"/>
    </location>
</feature>
<feature type="compositionally biased region" description="Low complexity" evidence="5">
    <location>
        <begin position="100"/>
        <end position="118"/>
    </location>
</feature>
<feature type="region of interest" description="Disordered" evidence="5">
    <location>
        <begin position="275"/>
        <end position="301"/>
    </location>
</feature>
<feature type="region of interest" description="Disordered" evidence="5">
    <location>
        <begin position="749"/>
        <end position="773"/>
    </location>
</feature>
<dbReference type="PROSITE" id="PS01225">
    <property type="entry name" value="CTCK_2"/>
    <property type="match status" value="1"/>
</dbReference>
<dbReference type="InterPro" id="IPR006207">
    <property type="entry name" value="Cys_knot_C"/>
</dbReference>
<feature type="compositionally biased region" description="Polar residues" evidence="5">
    <location>
        <begin position="33"/>
        <end position="53"/>
    </location>
</feature>
<sequence length="1258" mass="132490">TVSPVTNITTTSSPPPRTTTTFSTSSTSPFTGLTATFTSSPSAVSTHTPSAEVSASHPPTIPPSGAPDLSRPAGPPSPPPTTPPVVQPERLPTVRVTEAPPTSVTSTTSSVSPTTPRTSGAPFAITALFWFTSSTQPTDSLFTTTQLRSPSAGTSEEPAPTSRSPAKETREMSTRPSSVTPATTSTASTGVSDSVATGRTTVTSTVTGTTKTVDTSTTITATPAALPSTASTTSSRLPTSPSIETTTISGETTKLVAPVSVSEAASVPSTAVLHTAPPQPATPAESATPATLPVAPTTTSVPTAATTDWRTATTKEVTTQTTSQIPGVASTTPAAPPLNATDTTPALVPTSTSSAAPTRTERTTQTSASTAGLEETVSTATTAPASPPETTTGAALPKTDTSTRSVTTLPPSEPPHVATTSTPVHTPTAATSPRLSPQTSVLVTSTTGPSRPPVSSTPVTTSGTPGDTAAATTTSPAGVSSRCSMFPDLNVITFDGNSVAVYKAASYVLAKLPSETVTVLVQECPADAQSPLLWNFTNLCLAALDITHKSNRVTINRLQRRLYVNSRYAKPRFRKFGFEVFDTGNMYLIRTPAGLKLQWFHSTGMLVMETDSSSNKLATLGLCGICDGDARNDLTLASGTALGEGEDPSLFIDSWQVPNTTSYVSQSRRRELNCSTSDCSVCFDMLEPAAFWPCHAFVRSKSCSWPAEGSSSGRWSCWVTSVSRSHRARSATSGSEMKSMSTTSAWRLQPTPLPATNSMSASSGGGRTTVPAPTAPAFLARTARFGKPRRTAAACTDVTTTPSSPWSTTAPARRRPSATGRERRSSAWLTTPAAARRKSACVTRACATSCLRPVSTGRNGCRTTGRTPAVPTTCVCSPDLCETDVPSCRDDQTLIAARAEGSCCLAHICICSACPEAPPVCLQGEVLTVDPNTTDRCCPSYQCACDPHRCPQLTCPVGMSLESVPTPGRCCPNQTCECSCDKIASPKCGLGEAAQLDRNFLSDPQNQCACKRYKCVREAVCVFGERGVLRPGQTLVEHDDSGLCHSRQCSRSLDPASGFYLLRTSTINCSAHCQPNQIYIPPKDQSTCCGVCKNISCLYEHENGTAVLYKPGRSWVSNCRKFDCTDTLWGPTLISYALSCPPFNETECTKVGGTVVSYMDGCCKTCKEDGKSCQKVTVRMTIRKNDCRSNRPVNIVSCDGKCPSASIYNYNINTYARFCKCCRETGLQRRSVQLYCSSNSTWVGYSIQEPTDCSCQWS</sequence>
<feature type="compositionally biased region" description="Low complexity" evidence="5">
    <location>
        <begin position="1"/>
        <end position="31"/>
    </location>
</feature>
<dbReference type="EMBL" id="CAAE01015099">
    <property type="protein sequence ID" value="CAG12488.1"/>
    <property type="molecule type" value="Genomic_DNA"/>
</dbReference>
<proteinExistence type="inferred from homology"/>
<feature type="compositionally biased region" description="Polar residues" evidence="5">
    <location>
        <begin position="399"/>
        <end position="410"/>
    </location>
</feature>
<dbReference type="SMART" id="SM00041">
    <property type="entry name" value="CT"/>
    <property type="match status" value="1"/>
</dbReference>
<accession>Q4RGJ4</accession>
<feature type="compositionally biased region" description="Polar residues" evidence="5">
    <location>
        <begin position="323"/>
        <end position="333"/>
    </location>
</feature>
<dbReference type="Pfam" id="PF25960">
    <property type="entry name" value="Fn1-VW_OTOGL"/>
    <property type="match status" value="1"/>
</dbReference>
<feature type="compositionally biased region" description="Polar residues" evidence="5">
    <location>
        <begin position="418"/>
        <end position="442"/>
    </location>
</feature>
<feature type="compositionally biased region" description="Polar residues" evidence="5">
    <location>
        <begin position="145"/>
        <end position="154"/>
    </location>
</feature>
<dbReference type="SMART" id="SM00216">
    <property type="entry name" value="VWD"/>
    <property type="match status" value="1"/>
</dbReference>
<comment type="caution">
    <text evidence="4">Lacks conserved residue(s) required for the propagation of feature annotation.</text>
</comment>
<evidence type="ECO:0000313" key="8">
    <source>
        <dbReference type="EMBL" id="CAG12488.1"/>
    </source>
</evidence>
<feature type="compositionally biased region" description="Pro residues" evidence="5">
    <location>
        <begin position="73"/>
        <end position="86"/>
    </location>
</feature>
<dbReference type="InterPro" id="IPR001846">
    <property type="entry name" value="VWF_type-D"/>
</dbReference>
<dbReference type="Pfam" id="PF00094">
    <property type="entry name" value="VWD"/>
    <property type="match status" value="1"/>
</dbReference>
<feature type="compositionally biased region" description="Low complexity" evidence="5">
    <location>
        <begin position="174"/>
        <end position="196"/>
    </location>
</feature>
<evidence type="ECO:0000256" key="1">
    <source>
        <dbReference type="ARBA" id="ARBA00023157"/>
    </source>
</evidence>
<dbReference type="PANTHER" id="PTHR11339:SF228">
    <property type="entry name" value="OTOGELIN"/>
    <property type="match status" value="1"/>
</dbReference>
<dbReference type="InterPro" id="IPR058755">
    <property type="entry name" value="Fn1-VW_OTOGL"/>
</dbReference>
<comment type="caution">
    <text evidence="8">The sequence shown here is derived from an EMBL/GenBank/DDBJ whole genome shotgun (WGS) entry which is preliminary data.</text>
</comment>
<keyword evidence="2" id="KW-0325">Glycoprotein</keyword>
<name>Q4RGJ4_TETNG</name>
<comment type="similarity">
    <text evidence="3">Belongs to the otogelin family.</text>
</comment>
<feature type="domain" description="VWFD" evidence="7">
    <location>
        <begin position="481"/>
        <end position="663"/>
    </location>
</feature>
<dbReference type="AlphaFoldDB" id="Q4RGJ4"/>
<feature type="region of interest" description="Disordered" evidence="5">
    <location>
        <begin position="223"/>
        <end position="249"/>
    </location>
</feature>
<feature type="non-terminal residue" evidence="8">
    <location>
        <position position="1258"/>
    </location>
</feature>
<feature type="domain" description="CTCK" evidence="6">
    <location>
        <begin position="1173"/>
        <end position="1258"/>
    </location>
</feature>
<dbReference type="OrthoDB" id="8921018at2759"/>
<feature type="compositionally biased region" description="Low complexity" evidence="5">
    <location>
        <begin position="343"/>
        <end position="358"/>
    </location>
</feature>
<keyword evidence="1 4" id="KW-1015">Disulfide bond</keyword>
<dbReference type="GO" id="GO:0031012">
    <property type="term" value="C:extracellular matrix"/>
    <property type="evidence" value="ECO:0007669"/>
    <property type="project" value="TreeGrafter"/>
</dbReference>
<evidence type="ECO:0000256" key="4">
    <source>
        <dbReference type="PROSITE-ProRule" id="PRU00039"/>
    </source>
</evidence>
<dbReference type="KEGG" id="tng:GSTEN00034777G001"/>
<dbReference type="PANTHER" id="PTHR11339">
    <property type="entry name" value="EXTRACELLULAR MATRIX GLYCOPROTEIN RELATED"/>
    <property type="match status" value="1"/>
</dbReference>
<feature type="disulfide bond" evidence="4">
    <location>
        <begin position="1187"/>
        <end position="1236"/>
    </location>
</feature>
<dbReference type="InterPro" id="IPR050780">
    <property type="entry name" value="Mucin_vWF_Thrombospondin_sf"/>
</dbReference>
<reference evidence="8" key="2">
    <citation type="submission" date="2004-02" db="EMBL/GenBank/DDBJ databases">
        <authorList>
            <consortium name="Genoscope"/>
            <consortium name="Whitehead Institute Centre for Genome Research"/>
        </authorList>
    </citation>
    <scope>NUCLEOTIDE SEQUENCE</scope>
</reference>
<feature type="compositionally biased region" description="Low complexity" evidence="5">
    <location>
        <begin position="799"/>
        <end position="811"/>
    </location>
</feature>
<dbReference type="PROSITE" id="PS51233">
    <property type="entry name" value="VWFD"/>
    <property type="match status" value="1"/>
</dbReference>
<evidence type="ECO:0000256" key="2">
    <source>
        <dbReference type="ARBA" id="ARBA00023180"/>
    </source>
</evidence>
<protein>
    <submittedName>
        <fullName evidence="8">(spotted green pufferfish) hypothetical protein</fullName>
    </submittedName>
</protein>